<keyword evidence="1" id="KW-0812">Transmembrane</keyword>
<protein>
    <submittedName>
        <fullName evidence="2">Uncharacterized protein</fullName>
    </submittedName>
</protein>
<comment type="caution">
    <text evidence="2">The sequence shown here is derived from an EMBL/GenBank/DDBJ whole genome shotgun (WGS) entry which is preliminary data.</text>
</comment>
<sequence>MTQQPQTKRSITTAVVFVLLTVSLIGNVLLFAMYLQNKQQDRVAEGKLIFQSWKETSDSLLKVKSTLDGLKDGSLNQDRVKILDFYELDEYGLESKPLLQIFEAAQQKSDNLSDWPKQYEAQATEFSAMLRKTLMAGTPAEQEQLSMLLQQLIEQISKVDTSVESRNRYLTLLADKTWPGAALEIARNIDAFKPSGS</sequence>
<keyword evidence="3" id="KW-1185">Reference proteome</keyword>
<evidence type="ECO:0000313" key="2">
    <source>
        <dbReference type="EMBL" id="OXM15606.1"/>
    </source>
</evidence>
<reference evidence="2 3" key="1">
    <citation type="submission" date="2017-07" db="EMBL/GenBank/DDBJ databases">
        <title>Paenibacillus herberti R33 genome sequencing and assembly.</title>
        <authorList>
            <person name="Su W."/>
        </authorList>
    </citation>
    <scope>NUCLEOTIDE SEQUENCE [LARGE SCALE GENOMIC DNA]</scope>
    <source>
        <strain evidence="2 3">R33</strain>
    </source>
</reference>
<dbReference type="AlphaFoldDB" id="A0A229P023"/>
<proteinExistence type="predicted"/>
<dbReference type="Proteomes" id="UP000215145">
    <property type="component" value="Unassembled WGS sequence"/>
</dbReference>
<organism evidence="2 3">
    <name type="scientific">Paenibacillus herberti</name>
    <dbReference type="NCBI Taxonomy" id="1619309"/>
    <lineage>
        <taxon>Bacteria</taxon>
        <taxon>Bacillati</taxon>
        <taxon>Bacillota</taxon>
        <taxon>Bacilli</taxon>
        <taxon>Bacillales</taxon>
        <taxon>Paenibacillaceae</taxon>
        <taxon>Paenibacillus</taxon>
    </lineage>
</organism>
<evidence type="ECO:0000256" key="1">
    <source>
        <dbReference type="SAM" id="Phobius"/>
    </source>
</evidence>
<keyword evidence="1" id="KW-1133">Transmembrane helix</keyword>
<accession>A0A229P023</accession>
<dbReference type="OrthoDB" id="2612455at2"/>
<keyword evidence="1" id="KW-0472">Membrane</keyword>
<dbReference type="EMBL" id="NMUQ01000001">
    <property type="protein sequence ID" value="OXM15606.1"/>
    <property type="molecule type" value="Genomic_DNA"/>
</dbReference>
<feature type="transmembrane region" description="Helical" evidence="1">
    <location>
        <begin position="12"/>
        <end position="35"/>
    </location>
</feature>
<name>A0A229P023_9BACL</name>
<evidence type="ECO:0000313" key="3">
    <source>
        <dbReference type="Proteomes" id="UP000215145"/>
    </source>
</evidence>
<dbReference type="RefSeq" id="WP_089522700.1">
    <property type="nucleotide sequence ID" value="NZ_NMUQ01000001.1"/>
</dbReference>
<gene>
    <name evidence="2" type="ORF">CGZ75_02410</name>
</gene>